<dbReference type="EMBL" id="JAEHTE010000002">
    <property type="protein sequence ID" value="MBI6883172.1"/>
    <property type="molecule type" value="Genomic_DNA"/>
</dbReference>
<accession>A0A8I1ED51</accession>
<proteinExistence type="predicted"/>
<name>A0A8I1ED51_PSEPU</name>
<reference evidence="1" key="1">
    <citation type="submission" date="2020-12" db="EMBL/GenBank/DDBJ databases">
        <title>Enhanced detection system for hospital associated transmission using whole genome sequencing surveillance.</title>
        <authorList>
            <person name="Harrison L.H."/>
            <person name="Van Tyne D."/>
            <person name="Marsh J.W."/>
            <person name="Griffith M.P."/>
            <person name="Snyder D.J."/>
            <person name="Cooper V.S."/>
            <person name="Mustapha M."/>
        </authorList>
    </citation>
    <scope>NUCLEOTIDE SEQUENCE</scope>
    <source>
        <strain evidence="1">PSB00042</strain>
    </source>
</reference>
<dbReference type="RefSeq" id="WP_198746786.1">
    <property type="nucleotide sequence ID" value="NZ_JAEHTE010000002.1"/>
</dbReference>
<organism evidence="1 2">
    <name type="scientific">Pseudomonas putida</name>
    <name type="common">Arthrobacter siderocapsulatus</name>
    <dbReference type="NCBI Taxonomy" id="303"/>
    <lineage>
        <taxon>Bacteria</taxon>
        <taxon>Pseudomonadati</taxon>
        <taxon>Pseudomonadota</taxon>
        <taxon>Gammaproteobacteria</taxon>
        <taxon>Pseudomonadales</taxon>
        <taxon>Pseudomonadaceae</taxon>
        <taxon>Pseudomonas</taxon>
    </lineage>
</organism>
<dbReference type="AlphaFoldDB" id="A0A8I1ED51"/>
<evidence type="ECO:0000313" key="1">
    <source>
        <dbReference type="EMBL" id="MBI6883172.1"/>
    </source>
</evidence>
<evidence type="ECO:0000313" key="2">
    <source>
        <dbReference type="Proteomes" id="UP000637061"/>
    </source>
</evidence>
<comment type="caution">
    <text evidence="1">The sequence shown here is derived from an EMBL/GenBank/DDBJ whole genome shotgun (WGS) entry which is preliminary data.</text>
</comment>
<dbReference type="Proteomes" id="UP000637061">
    <property type="component" value="Unassembled WGS sequence"/>
</dbReference>
<protein>
    <submittedName>
        <fullName evidence="1">Uncharacterized protein</fullName>
    </submittedName>
</protein>
<sequence length="173" mass="20588">MQGYDVPLMYRAQKNHICINSDQREHFKGVRAVLKIESHVELFGVFSDGGTYSSEPSPHDLAMMFRGRVNAWLKHVKETEGEMLRVVYRYELRVDDEKVMGYVRGVYRNSSKCKSAVIRRIRRMVGRDLVIDDQSIKSRRKLIHSWKVERYKQALAYFQERVREFEERQKAQK</sequence>
<gene>
    <name evidence="1" type="ORF">JEU22_04540</name>
</gene>